<keyword evidence="5" id="KW-0325">Glycoprotein</keyword>
<keyword evidence="2" id="KW-0719">Serine esterase</keyword>
<protein>
    <recommendedName>
        <fullName evidence="6">Carboxylic ester hydrolase</fullName>
        <ecNumber evidence="6">3.1.1.-</ecNumber>
    </recommendedName>
</protein>
<dbReference type="Gene3D" id="3.40.50.1820">
    <property type="entry name" value="alpha/beta hydrolase"/>
    <property type="match status" value="1"/>
</dbReference>
<keyword evidence="4" id="KW-1015">Disulfide bond</keyword>
<dbReference type="PROSITE" id="PS00122">
    <property type="entry name" value="CARBOXYLESTERASE_B_1"/>
    <property type="match status" value="1"/>
</dbReference>
<dbReference type="GO" id="GO:0052689">
    <property type="term" value="F:carboxylic ester hydrolase activity"/>
    <property type="evidence" value="ECO:0007669"/>
    <property type="project" value="UniProtKB-KW"/>
</dbReference>
<dbReference type="PANTHER" id="PTHR43142:SF1">
    <property type="entry name" value="CARBOXYLIC ESTER HYDROLASE"/>
    <property type="match status" value="1"/>
</dbReference>
<comment type="similarity">
    <text evidence="1 6">Belongs to the type-B carboxylesterase/lipase family.</text>
</comment>
<evidence type="ECO:0000256" key="6">
    <source>
        <dbReference type="RuleBase" id="RU361235"/>
    </source>
</evidence>
<dbReference type="EC" id="3.1.1.-" evidence="6"/>
<feature type="chain" id="PRO_5035488603" description="Carboxylic ester hydrolase" evidence="6">
    <location>
        <begin position="23"/>
        <end position="559"/>
    </location>
</feature>
<dbReference type="EMBL" id="OV170227">
    <property type="protein sequence ID" value="CAH0728057.1"/>
    <property type="molecule type" value="Genomic_DNA"/>
</dbReference>
<evidence type="ECO:0000313" key="8">
    <source>
        <dbReference type="EMBL" id="CAH0728057.1"/>
    </source>
</evidence>
<evidence type="ECO:0000259" key="7">
    <source>
        <dbReference type="Pfam" id="PF00135"/>
    </source>
</evidence>
<feature type="domain" description="Carboxylesterase type B" evidence="7">
    <location>
        <begin position="28"/>
        <end position="544"/>
    </location>
</feature>
<gene>
    <name evidence="8" type="ORF">BINO364_LOCUS13320</name>
</gene>
<organism evidence="8 9">
    <name type="scientific">Brenthis ino</name>
    <name type="common">lesser marbled fritillary</name>
    <dbReference type="NCBI Taxonomy" id="405034"/>
    <lineage>
        <taxon>Eukaryota</taxon>
        <taxon>Metazoa</taxon>
        <taxon>Ecdysozoa</taxon>
        <taxon>Arthropoda</taxon>
        <taxon>Hexapoda</taxon>
        <taxon>Insecta</taxon>
        <taxon>Pterygota</taxon>
        <taxon>Neoptera</taxon>
        <taxon>Endopterygota</taxon>
        <taxon>Lepidoptera</taxon>
        <taxon>Glossata</taxon>
        <taxon>Ditrysia</taxon>
        <taxon>Papilionoidea</taxon>
        <taxon>Nymphalidae</taxon>
        <taxon>Heliconiinae</taxon>
        <taxon>Argynnini</taxon>
        <taxon>Brenthis</taxon>
    </lineage>
</organism>
<evidence type="ECO:0000256" key="2">
    <source>
        <dbReference type="ARBA" id="ARBA00022487"/>
    </source>
</evidence>
<dbReference type="Pfam" id="PF00135">
    <property type="entry name" value="COesterase"/>
    <property type="match status" value="1"/>
</dbReference>
<dbReference type="SUPFAM" id="SSF53474">
    <property type="entry name" value="alpha/beta-Hydrolases"/>
    <property type="match status" value="1"/>
</dbReference>
<evidence type="ECO:0000313" key="9">
    <source>
        <dbReference type="Proteomes" id="UP000838878"/>
    </source>
</evidence>
<accession>A0A8J9VA61</accession>
<dbReference type="PANTHER" id="PTHR43142">
    <property type="entry name" value="CARBOXYLIC ESTER HYDROLASE"/>
    <property type="match status" value="1"/>
</dbReference>
<name>A0A8J9VA61_9NEOP</name>
<evidence type="ECO:0000256" key="4">
    <source>
        <dbReference type="ARBA" id="ARBA00023157"/>
    </source>
</evidence>
<proteinExistence type="inferred from homology"/>
<dbReference type="OrthoDB" id="19653at2759"/>
<keyword evidence="6" id="KW-0732">Signal</keyword>
<dbReference type="Proteomes" id="UP000838878">
    <property type="component" value="Chromosome 7"/>
</dbReference>
<keyword evidence="3 6" id="KW-0378">Hydrolase</keyword>
<evidence type="ECO:0000256" key="1">
    <source>
        <dbReference type="ARBA" id="ARBA00005964"/>
    </source>
</evidence>
<feature type="signal peptide" evidence="6">
    <location>
        <begin position="1"/>
        <end position="22"/>
    </location>
</feature>
<keyword evidence="9" id="KW-1185">Reference proteome</keyword>
<feature type="non-terminal residue" evidence="8">
    <location>
        <position position="559"/>
    </location>
</feature>
<sequence length="559" mass="63096">MSCLKFNVLVFLFYTEVLYVRGSTRQNDPIITVKEGKVRGSVSTLFDGSVFYSFKGIPFASPPVDDLRFKAPIPPSSWTDIREATNFGPICTQYTSNATYQGTQGQEDCLYLNVYTKSLNENAKTPVMVFIYGGSFTEGSANTYGPEFLIQHDIILVTFNYRLEVLGFLSLETPEVPGNAAMKDQVAALKWVQSNIAKFGGDPNNVSIFGESAGALCVFLHMLSPMSKGLFHKAIAQSGTYELAKTTGAKERAFRAGKLLGKDTSDVNELLSFFRSLNADKLTNLTIATFNANETYRGLIAKFLPVIEKKFSGVQSFLDEDPTKLILAGKLNRVPFLLGYNSGEGIIIVNYHIPLLDIYNNDPSLYVPKEIYEKVSQKQLLDFGRRIKNFYVSGRNITDKDLSIIRDIHTDIFFAYTTHRLAYLYTSLCEGTYMYRFDLVTELNIIKSALGLTNLGGVSHIEDIYYIFNNNLNQGLYQEKQELRDVVYKVTKLWTNFAKTGRPTPDNSLGAMWQPYTTSGKEYFKIDEPFALEHYADRNRMEFWNQLYKAAGLLHISNK</sequence>
<evidence type="ECO:0000256" key="5">
    <source>
        <dbReference type="ARBA" id="ARBA00023180"/>
    </source>
</evidence>
<reference evidence="8" key="1">
    <citation type="submission" date="2021-12" db="EMBL/GenBank/DDBJ databases">
        <authorList>
            <person name="Martin H S."/>
        </authorList>
    </citation>
    <scope>NUCLEOTIDE SEQUENCE</scope>
</reference>
<dbReference type="AlphaFoldDB" id="A0A8J9VA61"/>
<dbReference type="InterPro" id="IPR029058">
    <property type="entry name" value="AB_hydrolase_fold"/>
</dbReference>
<evidence type="ECO:0000256" key="3">
    <source>
        <dbReference type="ARBA" id="ARBA00022801"/>
    </source>
</evidence>
<dbReference type="InterPro" id="IPR002018">
    <property type="entry name" value="CarbesteraseB"/>
</dbReference>
<dbReference type="InterPro" id="IPR019826">
    <property type="entry name" value="Carboxylesterase_B_AS"/>
</dbReference>